<comment type="caution">
    <text evidence="2">The sequence shown here is derived from an EMBL/GenBank/DDBJ whole genome shotgun (WGS) entry which is preliminary data.</text>
</comment>
<evidence type="ECO:0000259" key="1">
    <source>
        <dbReference type="PROSITE" id="PS51671"/>
    </source>
</evidence>
<organism evidence="2 3">
    <name type="scientific">Candidatus Weimeria bifida</name>
    <dbReference type="NCBI Taxonomy" id="2599074"/>
    <lineage>
        <taxon>Bacteria</taxon>
        <taxon>Bacillati</taxon>
        <taxon>Bacillota</taxon>
        <taxon>Clostridia</taxon>
        <taxon>Lachnospirales</taxon>
        <taxon>Lachnospiraceae</taxon>
        <taxon>Candidatus Weimeria</taxon>
    </lineage>
</organism>
<reference evidence="2" key="1">
    <citation type="journal article" date="2020" name="Appl. Environ. Microbiol.">
        <title>Medium-Chain Fatty Acid Synthesis by 'Candidatus Weimeria bifida' gen. nov., sp. nov., and 'Candidatus Pseudoramibacter fermentans' sp. nov.</title>
        <authorList>
            <person name="Scarborough M.J."/>
            <person name="Myers K.S."/>
            <person name="Donohue T.J."/>
            <person name="Noguera D.R."/>
        </authorList>
    </citation>
    <scope>NUCLEOTIDE SEQUENCE</scope>
    <source>
        <strain evidence="2">LCO1.1</strain>
    </source>
</reference>
<dbReference type="Pfam" id="PF01842">
    <property type="entry name" value="ACT"/>
    <property type="match status" value="1"/>
</dbReference>
<protein>
    <submittedName>
        <fullName evidence="2">ACT domain-containing protein</fullName>
    </submittedName>
</protein>
<dbReference type="InterPro" id="IPR002912">
    <property type="entry name" value="ACT_dom"/>
</dbReference>
<dbReference type="EMBL" id="VOGC01000010">
    <property type="protein sequence ID" value="MQN02406.1"/>
    <property type="molecule type" value="Genomic_DNA"/>
</dbReference>
<feature type="domain" description="ACT" evidence="1">
    <location>
        <begin position="70"/>
        <end position="144"/>
    </location>
</feature>
<gene>
    <name evidence="2" type="ORF">FRC54_11105</name>
</gene>
<proteinExistence type="predicted"/>
<keyword evidence="3" id="KW-1185">Reference proteome</keyword>
<evidence type="ECO:0000313" key="2">
    <source>
        <dbReference type="EMBL" id="MQN02406.1"/>
    </source>
</evidence>
<dbReference type="AlphaFoldDB" id="A0A6N7J197"/>
<dbReference type="NCBIfam" id="NF003361">
    <property type="entry name" value="PRK04435.1"/>
    <property type="match status" value="1"/>
</dbReference>
<evidence type="ECO:0000313" key="3">
    <source>
        <dbReference type="Proteomes" id="UP000460257"/>
    </source>
</evidence>
<accession>A0A6N7J197</accession>
<dbReference type="Gene3D" id="3.30.70.260">
    <property type="match status" value="1"/>
</dbReference>
<sequence>MAEEAYYVLKEKAVPEVLLRVEKAKLLLESGKCQSASEAAEKAGISRSSFYKYKDEIFRYHENEKGRTVTMVVKLIDEPGRLSKILTSLADIGSNILSIHQSIPVNGIAAITLSMDLPKDMDAAEATERVEQINGVSYARILAEEQF</sequence>
<name>A0A6N7J197_9FIRM</name>
<dbReference type="Proteomes" id="UP000460257">
    <property type="component" value="Unassembled WGS sequence"/>
</dbReference>
<dbReference type="SUPFAM" id="SSF55021">
    <property type="entry name" value="ACT-like"/>
    <property type="match status" value="1"/>
</dbReference>
<dbReference type="InterPro" id="IPR045865">
    <property type="entry name" value="ACT-like_dom_sf"/>
</dbReference>
<dbReference type="PROSITE" id="PS51671">
    <property type="entry name" value="ACT"/>
    <property type="match status" value="1"/>
</dbReference>